<dbReference type="EMBL" id="BMOC01000001">
    <property type="protein sequence ID" value="GGI96017.1"/>
    <property type="molecule type" value="Genomic_DNA"/>
</dbReference>
<sequence>MSDEHGSPVAESASVMFAPGDDDDDVSINVSGEALKINNCLTSRVCVKIGGEESTISVTLTPDDAEALRGRLADAIDESGDALARWLENGGIDRRR</sequence>
<protein>
    <submittedName>
        <fullName evidence="2">Uncharacterized protein</fullName>
    </submittedName>
</protein>
<dbReference type="Proteomes" id="UP000653099">
    <property type="component" value="Unassembled WGS sequence"/>
</dbReference>
<dbReference type="RefSeq" id="WP_188785568.1">
    <property type="nucleotide sequence ID" value="NZ_BMOC01000001.1"/>
</dbReference>
<evidence type="ECO:0000256" key="1">
    <source>
        <dbReference type="SAM" id="MobiDB-lite"/>
    </source>
</evidence>
<keyword evidence="3" id="KW-1185">Reference proteome</keyword>
<name>A0A830E727_9EURY</name>
<gene>
    <name evidence="2" type="ORF">GCM10008995_02560</name>
</gene>
<organism evidence="2 3">
    <name type="scientific">Halobellus salinus</name>
    <dbReference type="NCBI Taxonomy" id="931585"/>
    <lineage>
        <taxon>Archaea</taxon>
        <taxon>Methanobacteriati</taxon>
        <taxon>Methanobacteriota</taxon>
        <taxon>Stenosarchaea group</taxon>
        <taxon>Halobacteria</taxon>
        <taxon>Halobacteriales</taxon>
        <taxon>Haloferacaceae</taxon>
        <taxon>Halobellus</taxon>
    </lineage>
</organism>
<reference evidence="2" key="1">
    <citation type="journal article" date="2014" name="Int. J. Syst. Evol. Microbiol.">
        <title>Complete genome sequence of Corynebacterium casei LMG S-19264T (=DSM 44701T), isolated from a smear-ripened cheese.</title>
        <authorList>
            <consortium name="US DOE Joint Genome Institute (JGI-PGF)"/>
            <person name="Walter F."/>
            <person name="Albersmeier A."/>
            <person name="Kalinowski J."/>
            <person name="Ruckert C."/>
        </authorList>
    </citation>
    <scope>NUCLEOTIDE SEQUENCE</scope>
    <source>
        <strain evidence="2">JCM 14359</strain>
    </source>
</reference>
<evidence type="ECO:0000313" key="3">
    <source>
        <dbReference type="Proteomes" id="UP000653099"/>
    </source>
</evidence>
<feature type="region of interest" description="Disordered" evidence="1">
    <location>
        <begin position="1"/>
        <end position="21"/>
    </location>
</feature>
<dbReference type="AlphaFoldDB" id="A0A830E727"/>
<proteinExistence type="predicted"/>
<comment type="caution">
    <text evidence="2">The sequence shown here is derived from an EMBL/GenBank/DDBJ whole genome shotgun (WGS) entry which is preliminary data.</text>
</comment>
<reference evidence="2" key="2">
    <citation type="submission" date="2020-09" db="EMBL/GenBank/DDBJ databases">
        <authorList>
            <person name="Sun Q."/>
            <person name="Ohkuma M."/>
        </authorList>
    </citation>
    <scope>NUCLEOTIDE SEQUENCE</scope>
    <source>
        <strain evidence="2">JCM 14359</strain>
    </source>
</reference>
<accession>A0A830E727</accession>
<evidence type="ECO:0000313" key="2">
    <source>
        <dbReference type="EMBL" id="GGI96017.1"/>
    </source>
</evidence>